<evidence type="ECO:0000256" key="1">
    <source>
        <dbReference type="SAM" id="MobiDB-lite"/>
    </source>
</evidence>
<name>A0ABQ6I6Q2_9MICO</name>
<dbReference type="EMBL" id="BSUK01000001">
    <property type="protein sequence ID" value="GMA25459.1"/>
    <property type="molecule type" value="Genomic_DNA"/>
</dbReference>
<dbReference type="InterPro" id="IPR023214">
    <property type="entry name" value="HAD_sf"/>
</dbReference>
<dbReference type="PANTHER" id="PTHR10000">
    <property type="entry name" value="PHOSPHOSERINE PHOSPHATASE"/>
    <property type="match status" value="1"/>
</dbReference>
<comment type="caution">
    <text evidence="2">The sequence shown here is derived from an EMBL/GenBank/DDBJ whole genome shotgun (WGS) entry which is preliminary data.</text>
</comment>
<evidence type="ECO:0000313" key="2">
    <source>
        <dbReference type="EMBL" id="GMA25459.1"/>
    </source>
</evidence>
<evidence type="ECO:0000313" key="3">
    <source>
        <dbReference type="Proteomes" id="UP001157091"/>
    </source>
</evidence>
<accession>A0ABQ6I6Q2</accession>
<organism evidence="2 3">
    <name type="scientific">Luteimicrobium album</name>
    <dbReference type="NCBI Taxonomy" id="1054550"/>
    <lineage>
        <taxon>Bacteria</taxon>
        <taxon>Bacillati</taxon>
        <taxon>Actinomycetota</taxon>
        <taxon>Actinomycetes</taxon>
        <taxon>Micrococcales</taxon>
        <taxon>Luteimicrobium</taxon>
    </lineage>
</organism>
<dbReference type="Gene3D" id="3.40.50.1000">
    <property type="entry name" value="HAD superfamily/HAD-like"/>
    <property type="match status" value="1"/>
</dbReference>
<feature type="region of interest" description="Disordered" evidence="1">
    <location>
        <begin position="367"/>
        <end position="390"/>
    </location>
</feature>
<feature type="region of interest" description="Disordered" evidence="1">
    <location>
        <begin position="420"/>
        <end position="454"/>
    </location>
</feature>
<dbReference type="InterPro" id="IPR036412">
    <property type="entry name" value="HAD-like_sf"/>
</dbReference>
<dbReference type="PANTHER" id="PTHR10000:SF25">
    <property type="entry name" value="PHOSPHATASE YKRA-RELATED"/>
    <property type="match status" value="1"/>
</dbReference>
<keyword evidence="3" id="KW-1185">Reference proteome</keyword>
<sequence>MTVQVPATGFSTPERRVVFLDVDGTYLTHTGVAPDSARRAVAEARAAGHLVFLCTGRSPSELVSLGDGSFDGVVAGAGAYAALADGTVLRHETIDPAVLGRLLDLLDGLGAAYLLETNGGLYGTPDAPATFERLLRGDEPDVDLGPGLTDLVARVRTGVGIRRDDVNKVLLLDSPVPLEDVRAVVGDTMTVLRSSTARLGARSAEIQTRGVHKGVAVEVVLAHLGVPRSAAVGLGDGLNDVEMLRYVGVGVAMGGAHPDAVAAADWTTGRPEDDGLAAAFERLGLTGQHAAAWPRGRSRGHVHDLPGVTVDVGERPAVHPAVLLGLAVLGAARSDSAPDEVVDLVAGRRRQAVHDLRGPLRVAHRRRGELREERRHEQHHADRVGHDDAGGVLVGEALVEPEPEARVEAARGAQVGDGQVDEDHAVHGSSGSGVSSGQTHHAPGTHRGPGVVCCPVRPSSTVSVAPRTVEG</sequence>
<gene>
    <name evidence="2" type="ORF">GCM10025864_32180</name>
</gene>
<feature type="compositionally biased region" description="Basic and acidic residues" evidence="1">
    <location>
        <begin position="369"/>
        <end position="389"/>
    </location>
</feature>
<dbReference type="Gene3D" id="3.30.1240.10">
    <property type="match status" value="1"/>
</dbReference>
<reference evidence="3" key="1">
    <citation type="journal article" date="2019" name="Int. J. Syst. Evol. Microbiol.">
        <title>The Global Catalogue of Microorganisms (GCM) 10K type strain sequencing project: providing services to taxonomists for standard genome sequencing and annotation.</title>
        <authorList>
            <consortium name="The Broad Institute Genomics Platform"/>
            <consortium name="The Broad Institute Genome Sequencing Center for Infectious Disease"/>
            <person name="Wu L."/>
            <person name="Ma J."/>
        </authorList>
    </citation>
    <scope>NUCLEOTIDE SEQUENCE [LARGE SCALE GENOMIC DNA]</scope>
    <source>
        <strain evidence="3">NBRC 106348</strain>
    </source>
</reference>
<protein>
    <submittedName>
        <fullName evidence="2">Uncharacterized protein</fullName>
    </submittedName>
</protein>
<dbReference type="SUPFAM" id="SSF56784">
    <property type="entry name" value="HAD-like"/>
    <property type="match status" value="1"/>
</dbReference>
<dbReference type="Pfam" id="PF08282">
    <property type="entry name" value="Hydrolase_3"/>
    <property type="match status" value="1"/>
</dbReference>
<dbReference type="Proteomes" id="UP001157091">
    <property type="component" value="Unassembled WGS sequence"/>
</dbReference>
<proteinExistence type="predicted"/>
<feature type="compositionally biased region" description="Low complexity" evidence="1">
    <location>
        <begin position="428"/>
        <end position="437"/>
    </location>
</feature>